<feature type="transmembrane region" description="Helical" evidence="6">
    <location>
        <begin position="43"/>
        <end position="64"/>
    </location>
</feature>
<dbReference type="InterPro" id="IPR025202">
    <property type="entry name" value="PLD-like_dom"/>
</dbReference>
<dbReference type="EC" id="2.7.8.-" evidence="8"/>
<gene>
    <name evidence="8" type="ORF">GEAMG1_2455</name>
</gene>
<dbReference type="SUPFAM" id="SSF56024">
    <property type="entry name" value="Phospholipase D/nuclease"/>
    <property type="match status" value="2"/>
</dbReference>
<dbReference type="Proteomes" id="UP001295463">
    <property type="component" value="Chromosome"/>
</dbReference>
<dbReference type="RefSeq" id="WP_305733052.1">
    <property type="nucleotide sequence ID" value="NZ_OW150024.1"/>
</dbReference>
<feature type="domain" description="PLD phosphodiesterase" evidence="7">
    <location>
        <begin position="219"/>
        <end position="246"/>
    </location>
</feature>
<evidence type="ECO:0000256" key="2">
    <source>
        <dbReference type="ARBA" id="ARBA00022475"/>
    </source>
</evidence>
<evidence type="ECO:0000313" key="9">
    <source>
        <dbReference type="Proteomes" id="UP001295463"/>
    </source>
</evidence>
<keyword evidence="8" id="KW-0808">Transferase</keyword>
<dbReference type="Pfam" id="PF13396">
    <property type="entry name" value="PLDc_N"/>
    <property type="match status" value="1"/>
</dbReference>
<evidence type="ECO:0000256" key="5">
    <source>
        <dbReference type="ARBA" id="ARBA00023136"/>
    </source>
</evidence>
<dbReference type="Gene3D" id="3.30.870.10">
    <property type="entry name" value="Endonuclease Chain A"/>
    <property type="match status" value="2"/>
</dbReference>
<feature type="domain" description="PLD phosphodiesterase" evidence="7">
    <location>
        <begin position="401"/>
        <end position="423"/>
    </location>
</feature>
<evidence type="ECO:0000256" key="6">
    <source>
        <dbReference type="SAM" id="Phobius"/>
    </source>
</evidence>
<dbReference type="CDD" id="cd09163">
    <property type="entry name" value="PLDc_CLS_unchar2_2"/>
    <property type="match status" value="1"/>
</dbReference>
<feature type="transmembrane region" description="Helical" evidence="6">
    <location>
        <begin position="16"/>
        <end position="36"/>
    </location>
</feature>
<keyword evidence="4 6" id="KW-1133">Transmembrane helix</keyword>
<proteinExistence type="predicted"/>
<name>A0ABM9DCW8_9BACT</name>
<keyword evidence="9" id="KW-1185">Reference proteome</keyword>
<keyword evidence="3 6" id="KW-0812">Transmembrane</keyword>
<evidence type="ECO:0000256" key="3">
    <source>
        <dbReference type="ARBA" id="ARBA00022692"/>
    </source>
</evidence>
<dbReference type="PROSITE" id="PS50035">
    <property type="entry name" value="PLD"/>
    <property type="match status" value="2"/>
</dbReference>
<dbReference type="EMBL" id="OW150024">
    <property type="protein sequence ID" value="CAH2032291.1"/>
    <property type="molecule type" value="Genomic_DNA"/>
</dbReference>
<dbReference type="GO" id="GO:0016740">
    <property type="term" value="F:transferase activity"/>
    <property type="evidence" value="ECO:0007669"/>
    <property type="project" value="UniProtKB-KW"/>
</dbReference>
<keyword evidence="2" id="KW-1003">Cell membrane</keyword>
<organism evidence="8 9">
    <name type="scientific">Trichlorobacter ammonificans</name>
    <dbReference type="NCBI Taxonomy" id="2916410"/>
    <lineage>
        <taxon>Bacteria</taxon>
        <taxon>Pseudomonadati</taxon>
        <taxon>Thermodesulfobacteriota</taxon>
        <taxon>Desulfuromonadia</taxon>
        <taxon>Geobacterales</taxon>
        <taxon>Geobacteraceae</taxon>
        <taxon>Trichlorobacter</taxon>
    </lineage>
</organism>
<dbReference type="PANTHER" id="PTHR21248">
    <property type="entry name" value="CARDIOLIPIN SYNTHASE"/>
    <property type="match status" value="1"/>
</dbReference>
<evidence type="ECO:0000256" key="1">
    <source>
        <dbReference type="ARBA" id="ARBA00004651"/>
    </source>
</evidence>
<accession>A0ABM9DCW8</accession>
<sequence>MTWRELIALLDQIDNGLASLAVIACGVWAAGHALLNKRDPRSALVWVSLSLAIPVLGPLAYWLLGINRITRRALQWKSHRQGDASEALSLQRTMPAVLPAPYDTLQAIEILSSKVARLGLTTGNRIEPLHNGEEAYPAMLAAMAQARYSLHLSSYIFDGDGAGAAFVEALRDAAARGVAVRVIVDAMGERYSRRTARNALLGSTVDIRHYLPLHQAPFINLRNHRKLLVVDGSVAFTGGMNIRNNHCLGAVAEDRAASDLHFRVAGPAVADLQRIFLEDWHFLSGQIPEEPELFPELPPVGNALVRTIADGPDREFHKLEWLIYGALSTARHRIRIMTPYFVPDRPLITALVTAALRGVEITLVLPAKNNLPFVAWASRASYWELLKHNIVIVEQPPPFAHTKLLVVDDLWCLIGSANWDTRSFRLNFELNLSVFDRELAAGLNRHFDAVLTSARPVSLAEVDGRPLTVKLRDGIARLFSPYL</sequence>
<comment type="subcellular location">
    <subcellularLocation>
        <location evidence="1">Cell membrane</location>
        <topology evidence="1">Multi-pass membrane protein</topology>
    </subcellularLocation>
</comment>
<dbReference type="InterPro" id="IPR001736">
    <property type="entry name" value="PLipase_D/transphosphatidylase"/>
</dbReference>
<evidence type="ECO:0000256" key="4">
    <source>
        <dbReference type="ARBA" id="ARBA00022989"/>
    </source>
</evidence>
<dbReference type="InterPro" id="IPR027379">
    <property type="entry name" value="CLS_N"/>
</dbReference>
<keyword evidence="5 6" id="KW-0472">Membrane</keyword>
<protein>
    <submittedName>
        <fullName evidence="8">Cardiolipin synthetase</fullName>
        <ecNumber evidence="8">2.7.8.-</ecNumber>
    </submittedName>
</protein>
<dbReference type="SMART" id="SM00155">
    <property type="entry name" value="PLDc"/>
    <property type="match status" value="2"/>
</dbReference>
<evidence type="ECO:0000259" key="7">
    <source>
        <dbReference type="PROSITE" id="PS50035"/>
    </source>
</evidence>
<dbReference type="PROSITE" id="PS51257">
    <property type="entry name" value="PROKAR_LIPOPROTEIN"/>
    <property type="match status" value="1"/>
</dbReference>
<evidence type="ECO:0000313" key="8">
    <source>
        <dbReference type="EMBL" id="CAH2032291.1"/>
    </source>
</evidence>
<reference evidence="8 9" key="1">
    <citation type="submission" date="2022-03" db="EMBL/GenBank/DDBJ databases">
        <authorList>
            <person name="Koch H."/>
        </authorList>
    </citation>
    <scope>NUCLEOTIDE SEQUENCE [LARGE SCALE GENOMIC DNA]</scope>
    <source>
        <strain evidence="8 9">G1</strain>
    </source>
</reference>
<dbReference type="PANTHER" id="PTHR21248:SF22">
    <property type="entry name" value="PHOSPHOLIPASE D"/>
    <property type="match status" value="1"/>
</dbReference>
<dbReference type="Pfam" id="PF13091">
    <property type="entry name" value="PLDc_2"/>
    <property type="match status" value="2"/>
</dbReference>